<dbReference type="GO" id="GO:0005524">
    <property type="term" value="F:ATP binding"/>
    <property type="evidence" value="ECO:0007669"/>
    <property type="project" value="UniProtKB-KW"/>
</dbReference>
<dbReference type="Pfam" id="PF00512">
    <property type="entry name" value="HisKA"/>
    <property type="match status" value="1"/>
</dbReference>
<feature type="transmembrane region" description="Helical" evidence="11">
    <location>
        <begin position="284"/>
        <end position="304"/>
    </location>
</feature>
<dbReference type="GO" id="GO:0000155">
    <property type="term" value="F:phosphorelay sensor kinase activity"/>
    <property type="evidence" value="ECO:0007669"/>
    <property type="project" value="InterPro"/>
</dbReference>
<dbReference type="InterPro" id="IPR003594">
    <property type="entry name" value="HATPase_dom"/>
</dbReference>
<dbReference type="EMBL" id="FKLO01000079">
    <property type="protein sequence ID" value="SAM71371.1"/>
    <property type="molecule type" value="Genomic_DNA"/>
</dbReference>
<dbReference type="SUPFAM" id="SSF47384">
    <property type="entry name" value="Homodimeric domain of signal transducing histidine kinase"/>
    <property type="match status" value="1"/>
</dbReference>
<dbReference type="EC" id="2.7.13.3" evidence="3"/>
<feature type="transmembrane region" description="Helical" evidence="11">
    <location>
        <begin position="88"/>
        <end position="111"/>
    </location>
</feature>
<evidence type="ECO:0000313" key="14">
    <source>
        <dbReference type="EMBL" id="SAM71371.1"/>
    </source>
</evidence>
<keyword evidence="7" id="KW-0418">Kinase</keyword>
<evidence type="ECO:0000313" key="15">
    <source>
        <dbReference type="Proteomes" id="UP000190837"/>
    </source>
</evidence>
<dbReference type="Pfam" id="PF02518">
    <property type="entry name" value="HATPase_c"/>
    <property type="match status" value="1"/>
</dbReference>
<dbReference type="SMART" id="SM00387">
    <property type="entry name" value="HATPase_c"/>
    <property type="match status" value="1"/>
</dbReference>
<dbReference type="NCBIfam" id="TIGR00229">
    <property type="entry name" value="sensory_box"/>
    <property type="match status" value="1"/>
</dbReference>
<keyword evidence="6" id="KW-0547">Nucleotide-binding</keyword>
<keyword evidence="11" id="KW-1133">Transmembrane helix</keyword>
<dbReference type="AlphaFoldDB" id="A0A1C3H6U5"/>
<dbReference type="PANTHER" id="PTHR43065:SF10">
    <property type="entry name" value="PEROXIDE STRESS-ACTIVATED HISTIDINE KINASE MAK3"/>
    <property type="match status" value="1"/>
</dbReference>
<feature type="coiled-coil region" evidence="10">
    <location>
        <begin position="348"/>
        <end position="375"/>
    </location>
</feature>
<dbReference type="Pfam" id="PF00989">
    <property type="entry name" value="PAS"/>
    <property type="match status" value="1"/>
</dbReference>
<dbReference type="PRINTS" id="PR00344">
    <property type="entry name" value="BCTRLSENSOR"/>
</dbReference>
<protein>
    <recommendedName>
        <fullName evidence="3">histidine kinase</fullName>
        <ecNumber evidence="3">2.7.13.3</ecNumber>
    </recommendedName>
</protein>
<comment type="catalytic activity">
    <reaction evidence="1">
        <text>ATP + protein L-histidine = ADP + protein N-phospho-L-histidine.</text>
        <dbReference type="EC" id="2.7.13.3"/>
    </reaction>
</comment>
<dbReference type="InterPro" id="IPR013767">
    <property type="entry name" value="PAS_fold"/>
</dbReference>
<evidence type="ECO:0000256" key="9">
    <source>
        <dbReference type="ARBA" id="ARBA00023012"/>
    </source>
</evidence>
<feature type="transmembrane region" description="Helical" evidence="11">
    <location>
        <begin position="12"/>
        <end position="34"/>
    </location>
</feature>
<dbReference type="CDD" id="cd00082">
    <property type="entry name" value="HisKA"/>
    <property type="match status" value="1"/>
</dbReference>
<dbReference type="Gene3D" id="6.10.340.10">
    <property type="match status" value="1"/>
</dbReference>
<dbReference type="PROSITE" id="PS50885">
    <property type="entry name" value="HAMP"/>
    <property type="match status" value="1"/>
</dbReference>
<dbReference type="InterPro" id="IPR005467">
    <property type="entry name" value="His_kinase_dom"/>
</dbReference>
<dbReference type="InterPro" id="IPR036097">
    <property type="entry name" value="HisK_dim/P_sf"/>
</dbReference>
<evidence type="ECO:0000256" key="5">
    <source>
        <dbReference type="ARBA" id="ARBA00022679"/>
    </source>
</evidence>
<dbReference type="InterPro" id="IPR017232">
    <property type="entry name" value="NtrY"/>
</dbReference>
<keyword evidence="9" id="KW-0902">Two-component regulatory system</keyword>
<dbReference type="PROSITE" id="PS50109">
    <property type="entry name" value="HIS_KIN"/>
    <property type="match status" value="1"/>
</dbReference>
<keyword evidence="5 14" id="KW-0808">Transferase</keyword>
<evidence type="ECO:0000259" key="13">
    <source>
        <dbReference type="PROSITE" id="PS50885"/>
    </source>
</evidence>
<dbReference type="SUPFAM" id="SSF55785">
    <property type="entry name" value="PYP-like sensor domain (PAS domain)"/>
    <property type="match status" value="1"/>
</dbReference>
<dbReference type="SUPFAM" id="SSF55874">
    <property type="entry name" value="ATPase domain of HSP90 chaperone/DNA topoisomerase II/histidine kinase"/>
    <property type="match status" value="1"/>
</dbReference>
<dbReference type="InterPro" id="IPR000014">
    <property type="entry name" value="PAS"/>
</dbReference>
<feature type="domain" description="HAMP" evidence="13">
    <location>
        <begin position="308"/>
        <end position="360"/>
    </location>
</feature>
<dbReference type="PANTHER" id="PTHR43065">
    <property type="entry name" value="SENSOR HISTIDINE KINASE"/>
    <property type="match status" value="1"/>
</dbReference>
<keyword evidence="8" id="KW-0067">ATP-binding</keyword>
<dbReference type="CDD" id="cd06225">
    <property type="entry name" value="HAMP"/>
    <property type="match status" value="1"/>
</dbReference>
<dbReference type="RefSeq" id="WP_079542028.1">
    <property type="nucleotide sequence ID" value="NZ_CAUQEP010000050.1"/>
</dbReference>
<evidence type="ECO:0000256" key="2">
    <source>
        <dbReference type="ARBA" id="ARBA00004370"/>
    </source>
</evidence>
<dbReference type="GO" id="GO:0006355">
    <property type="term" value="P:regulation of DNA-templated transcription"/>
    <property type="evidence" value="ECO:0007669"/>
    <property type="project" value="InterPro"/>
</dbReference>
<dbReference type="SMART" id="SM00388">
    <property type="entry name" value="HisKA"/>
    <property type="match status" value="1"/>
</dbReference>
<dbReference type="InterPro" id="IPR003661">
    <property type="entry name" value="HisK_dim/P_dom"/>
</dbReference>
<proteinExistence type="predicted"/>
<evidence type="ECO:0000256" key="8">
    <source>
        <dbReference type="ARBA" id="ARBA00022840"/>
    </source>
</evidence>
<dbReference type="Pfam" id="PF00672">
    <property type="entry name" value="HAMP"/>
    <property type="match status" value="1"/>
</dbReference>
<comment type="subcellular location">
    <subcellularLocation>
        <location evidence="2">Membrane</location>
    </subcellularLocation>
</comment>
<gene>
    <name evidence="14" type="ORF">CHUV0807_2313</name>
</gene>
<dbReference type="InterPro" id="IPR003660">
    <property type="entry name" value="HAMP_dom"/>
</dbReference>
<evidence type="ECO:0000256" key="6">
    <source>
        <dbReference type="ARBA" id="ARBA00022741"/>
    </source>
</evidence>
<keyword evidence="10" id="KW-0175">Coiled coil</keyword>
<evidence type="ECO:0000256" key="10">
    <source>
        <dbReference type="SAM" id="Coils"/>
    </source>
</evidence>
<dbReference type="SMART" id="SM00304">
    <property type="entry name" value="HAMP"/>
    <property type="match status" value="1"/>
</dbReference>
<dbReference type="Gene3D" id="3.30.565.10">
    <property type="entry name" value="Histidine kinase-like ATPase, C-terminal domain"/>
    <property type="match status" value="1"/>
</dbReference>
<evidence type="ECO:0000256" key="11">
    <source>
        <dbReference type="SAM" id="Phobius"/>
    </source>
</evidence>
<dbReference type="SUPFAM" id="SSF158472">
    <property type="entry name" value="HAMP domain-like"/>
    <property type="match status" value="1"/>
</dbReference>
<dbReference type="PIRSF" id="PIRSF037532">
    <property type="entry name" value="STHK_NtrY"/>
    <property type="match status" value="1"/>
</dbReference>
<organism evidence="14 15">
    <name type="scientific">Cardiobacterium hominis</name>
    <dbReference type="NCBI Taxonomy" id="2718"/>
    <lineage>
        <taxon>Bacteria</taxon>
        <taxon>Pseudomonadati</taxon>
        <taxon>Pseudomonadota</taxon>
        <taxon>Gammaproteobacteria</taxon>
        <taxon>Cardiobacteriales</taxon>
        <taxon>Cardiobacteriaceae</taxon>
        <taxon>Cardiobacterium</taxon>
    </lineage>
</organism>
<accession>A0A1C3H6U5</accession>
<sequence>MTTSTRHLNARRTGIILICSIFALLTLISIHRFGQAAMSGQPLQKSHLVLINITIAGLGILSLITFWQIIRSARNHRRKKKSSLGFYYGWRIFTTAIIPAAIIAAFSWQYLTYDLGKVFNTRINNALDNALQLTRTAIAIRTGQALEQTRILRQAMSDMNQATLIENIEPLRRQTGALELAVFDLQGTIVAYSSVDTGKLIIEAPSTAAMLNATDEQEHFEYGENNSEYTITVLTIIHKPENTFYLQAIYTMPEAFNTQAESVREQYRQHQNYNALQPRIRANIILVFSTTILLTALIIIWLAAHFSERLSHPLRTLSRAASNIAEGNYHARITELPHNELGILGRQFNHMSQNLEKARETNDRVQRLLVEQKARLETIMDNITGGVLTLDGGGRLQSWNQNAGKILDLPLASLHKTSLPEANKTSENSYEELMQALLPYITANQENWQQEITLNRHGARKILMCHGSRLPDSGKRGRNGHVIVIDDITEFLHAQRNAAWEEVAKRLAHEIKNPLTPIRLQSERLQKRLADKLADENDQQILAKATGTIIDQVEAMQQIVADFSQIAKPLETRRQNLQLNPLLRQIAELYREQHLTLDLHDPLGDISADPVHLRQILINLMKNAIEATQNQDAPQIRWHTSQHNGQITLDIEDNGPGFADLNKDPFEPYVTNKPKGTGLGLAIVKKIVHEHDGTISAGHSRDLGGAKITITLPLTTTSTTP</sequence>
<dbReference type="InterPro" id="IPR036890">
    <property type="entry name" value="HATPase_C_sf"/>
</dbReference>
<name>A0A1C3H6U5_9GAMM</name>
<keyword evidence="4" id="KW-0597">Phosphoprotein</keyword>
<keyword evidence="11" id="KW-0472">Membrane</keyword>
<evidence type="ECO:0000256" key="4">
    <source>
        <dbReference type="ARBA" id="ARBA00022553"/>
    </source>
</evidence>
<feature type="transmembrane region" description="Helical" evidence="11">
    <location>
        <begin position="46"/>
        <end position="67"/>
    </location>
</feature>
<evidence type="ECO:0000256" key="3">
    <source>
        <dbReference type="ARBA" id="ARBA00012438"/>
    </source>
</evidence>
<dbReference type="Gene3D" id="1.10.287.130">
    <property type="match status" value="1"/>
</dbReference>
<reference evidence="15" key="1">
    <citation type="submission" date="2016-04" db="EMBL/GenBank/DDBJ databases">
        <authorList>
            <person name="Tagini F."/>
        </authorList>
    </citation>
    <scope>NUCLEOTIDE SEQUENCE [LARGE SCALE GENOMIC DNA]</scope>
    <source>
        <strain evidence="15">CHUV0807</strain>
    </source>
</reference>
<dbReference type="Proteomes" id="UP000190837">
    <property type="component" value="Unassembled WGS sequence"/>
</dbReference>
<dbReference type="Gene3D" id="3.30.450.20">
    <property type="entry name" value="PAS domain"/>
    <property type="match status" value="1"/>
</dbReference>
<keyword evidence="11" id="KW-0812">Transmembrane</keyword>
<dbReference type="InterPro" id="IPR035965">
    <property type="entry name" value="PAS-like_dom_sf"/>
</dbReference>
<evidence type="ECO:0000256" key="1">
    <source>
        <dbReference type="ARBA" id="ARBA00000085"/>
    </source>
</evidence>
<dbReference type="GO" id="GO:0016020">
    <property type="term" value="C:membrane"/>
    <property type="evidence" value="ECO:0007669"/>
    <property type="project" value="UniProtKB-SubCell"/>
</dbReference>
<evidence type="ECO:0000256" key="7">
    <source>
        <dbReference type="ARBA" id="ARBA00022777"/>
    </source>
</evidence>
<evidence type="ECO:0000259" key="12">
    <source>
        <dbReference type="PROSITE" id="PS50109"/>
    </source>
</evidence>
<dbReference type="InterPro" id="IPR004358">
    <property type="entry name" value="Sig_transdc_His_kin-like_C"/>
</dbReference>
<feature type="domain" description="Histidine kinase" evidence="12">
    <location>
        <begin position="506"/>
        <end position="716"/>
    </location>
</feature>